<sequence length="143" mass="15867">MKKVMLVGKISAGKTTLCQYLNNQTLAYHKTQTIQVIGDNMIDTPGEYLERRNYYRALIVTSVEAEVIMLVQDATDDSNMFAPQFSTMFAKPVIGVVTKCDKAQPDQIKRAEEFLKLAGAAPIFVTSSVTGEGCDELYAYLNI</sequence>
<dbReference type="AlphaFoldDB" id="A0A1H7ZH88"/>
<keyword evidence="5" id="KW-1185">Reference proteome</keyword>
<protein>
    <submittedName>
        <fullName evidence="4">Ethanolamine utilization protein EutP</fullName>
    </submittedName>
</protein>
<dbReference type="GO" id="GO:0005525">
    <property type="term" value="F:GTP binding"/>
    <property type="evidence" value="ECO:0007669"/>
    <property type="project" value="UniProtKB-KW"/>
</dbReference>
<dbReference type="STRING" id="474960.SAMN05216180_0674"/>
<proteinExistence type="inferred from homology"/>
<dbReference type="GO" id="GO:0005524">
    <property type="term" value="F:ATP binding"/>
    <property type="evidence" value="ECO:0007669"/>
    <property type="project" value="UniProtKB-UniRule"/>
</dbReference>
<dbReference type="PANTHER" id="PTHR40453:SF1">
    <property type="entry name" value="PROTEIN YOEF"/>
    <property type="match status" value="1"/>
</dbReference>
<dbReference type="RefSeq" id="WP_092751620.1">
    <property type="nucleotide sequence ID" value="NZ_FOCG01000001.1"/>
</dbReference>
<keyword evidence="2" id="KW-0342">GTP-binding</keyword>
<reference evidence="4 5" key="1">
    <citation type="submission" date="2016-10" db="EMBL/GenBank/DDBJ databases">
        <authorList>
            <person name="de Groot N.N."/>
        </authorList>
    </citation>
    <scope>NUCLEOTIDE SEQUENCE [LARGE SCALE GENOMIC DNA]</scope>
    <source>
        <strain evidence="4 5">CGMCC 1.5070</strain>
    </source>
</reference>
<keyword evidence="1 3" id="KW-0547">Nucleotide-binding</keyword>
<gene>
    <name evidence="4" type="ORF">SAMN05216180_0674</name>
</gene>
<dbReference type="Pfam" id="PF10662">
    <property type="entry name" value="PduV-EutP"/>
    <property type="match status" value="1"/>
</dbReference>
<dbReference type="PANTHER" id="PTHR40453">
    <property type="entry name" value="PROTEIN YOEF"/>
    <property type="match status" value="1"/>
</dbReference>
<evidence type="ECO:0000313" key="4">
    <source>
        <dbReference type="EMBL" id="SEM57770.1"/>
    </source>
</evidence>
<organism evidence="4 5">
    <name type="scientific">Hydrogenoanaerobacterium saccharovorans</name>
    <dbReference type="NCBI Taxonomy" id="474960"/>
    <lineage>
        <taxon>Bacteria</taxon>
        <taxon>Bacillati</taxon>
        <taxon>Bacillota</taxon>
        <taxon>Clostridia</taxon>
        <taxon>Eubacteriales</taxon>
        <taxon>Oscillospiraceae</taxon>
        <taxon>Hydrogenoanaerobacterium</taxon>
    </lineage>
</organism>
<dbReference type="InterPro" id="IPR005225">
    <property type="entry name" value="Small_GTP-bd"/>
</dbReference>
<dbReference type="Proteomes" id="UP000199158">
    <property type="component" value="Unassembled WGS sequence"/>
</dbReference>
<dbReference type="CDD" id="cd00882">
    <property type="entry name" value="Ras_like_GTPase"/>
    <property type="match status" value="1"/>
</dbReference>
<accession>A0A1H7ZH88</accession>
<evidence type="ECO:0000256" key="3">
    <source>
        <dbReference type="PIRNR" id="PIRNR036409"/>
    </source>
</evidence>
<name>A0A1H7ZH88_9FIRM</name>
<dbReference type="NCBIfam" id="TIGR02528">
    <property type="entry name" value="EutP"/>
    <property type="match status" value="1"/>
</dbReference>
<dbReference type="SUPFAM" id="SSF52540">
    <property type="entry name" value="P-loop containing nucleoside triphosphate hydrolases"/>
    <property type="match status" value="1"/>
</dbReference>
<dbReference type="EMBL" id="FOCG01000001">
    <property type="protein sequence ID" value="SEM57770.1"/>
    <property type="molecule type" value="Genomic_DNA"/>
</dbReference>
<dbReference type="OrthoDB" id="6179at2"/>
<dbReference type="NCBIfam" id="TIGR00231">
    <property type="entry name" value="small_GTP"/>
    <property type="match status" value="1"/>
</dbReference>
<evidence type="ECO:0000256" key="1">
    <source>
        <dbReference type="ARBA" id="ARBA00022741"/>
    </source>
</evidence>
<dbReference type="GO" id="GO:0006576">
    <property type="term" value="P:biogenic amine metabolic process"/>
    <property type="evidence" value="ECO:0007669"/>
    <property type="project" value="InterPro"/>
</dbReference>
<evidence type="ECO:0000313" key="5">
    <source>
        <dbReference type="Proteomes" id="UP000199158"/>
    </source>
</evidence>
<dbReference type="InterPro" id="IPR012381">
    <property type="entry name" value="EutP_PduV"/>
</dbReference>
<dbReference type="Gene3D" id="3.40.50.300">
    <property type="entry name" value="P-loop containing nucleotide triphosphate hydrolases"/>
    <property type="match status" value="1"/>
</dbReference>
<evidence type="ECO:0000256" key="2">
    <source>
        <dbReference type="ARBA" id="ARBA00023134"/>
    </source>
</evidence>
<dbReference type="PIRSF" id="PIRSF036409">
    <property type="entry name" value="EutP_PduV"/>
    <property type="match status" value="1"/>
</dbReference>
<dbReference type="InterPro" id="IPR027417">
    <property type="entry name" value="P-loop_NTPase"/>
</dbReference>
<comment type="similarity">
    <text evidence="3">Belongs to the EutP/PduV family.</text>
</comment>